<dbReference type="Proteomes" id="UP000297280">
    <property type="component" value="Unassembled WGS sequence"/>
</dbReference>
<dbReference type="STRING" id="87229.A0A4Z1KVF7"/>
<keyword evidence="2" id="KW-0812">Transmembrane</keyword>
<reference evidence="3 4" key="1">
    <citation type="submission" date="2017-12" db="EMBL/GenBank/DDBJ databases">
        <title>Comparative genomics of Botrytis spp.</title>
        <authorList>
            <person name="Valero-Jimenez C.A."/>
            <person name="Tapia P."/>
            <person name="Veloso J."/>
            <person name="Silva-Moreno E."/>
            <person name="Staats M."/>
            <person name="Valdes J.H."/>
            <person name="Van Kan J.A.L."/>
        </authorList>
    </citation>
    <scope>NUCLEOTIDE SEQUENCE [LARGE SCALE GENOMIC DNA]</scope>
    <source>
        <strain evidence="3 4">MUCL3349</strain>
    </source>
</reference>
<dbReference type="EMBL" id="PQXO01000156">
    <property type="protein sequence ID" value="TGO88534.1"/>
    <property type="molecule type" value="Genomic_DNA"/>
</dbReference>
<organism evidence="3 4">
    <name type="scientific">Botrytis porri</name>
    <dbReference type="NCBI Taxonomy" id="87229"/>
    <lineage>
        <taxon>Eukaryota</taxon>
        <taxon>Fungi</taxon>
        <taxon>Dikarya</taxon>
        <taxon>Ascomycota</taxon>
        <taxon>Pezizomycotina</taxon>
        <taxon>Leotiomycetes</taxon>
        <taxon>Helotiales</taxon>
        <taxon>Sclerotiniaceae</taxon>
        <taxon>Botrytis</taxon>
    </lineage>
</organism>
<feature type="transmembrane region" description="Helical" evidence="2">
    <location>
        <begin position="43"/>
        <end position="62"/>
    </location>
</feature>
<evidence type="ECO:0000256" key="2">
    <source>
        <dbReference type="SAM" id="Phobius"/>
    </source>
</evidence>
<dbReference type="AlphaFoldDB" id="A0A4Z1KVF7"/>
<feature type="region of interest" description="Disordered" evidence="1">
    <location>
        <begin position="112"/>
        <end position="139"/>
    </location>
</feature>
<gene>
    <name evidence="3" type="ORF">BPOR_0156g00010</name>
</gene>
<protein>
    <recommendedName>
        <fullName evidence="5">Major facilitator superfamily (MFS) profile domain-containing protein</fullName>
    </recommendedName>
</protein>
<evidence type="ECO:0000256" key="1">
    <source>
        <dbReference type="SAM" id="MobiDB-lite"/>
    </source>
</evidence>
<evidence type="ECO:0000313" key="4">
    <source>
        <dbReference type="Proteomes" id="UP000297280"/>
    </source>
</evidence>
<sequence length="139" mass="15724">MSNILQPRGPNTTTYTIAAELFPTRYRALSHGISAAFGKLDSVIAHFSVFMLLGLLTTVFYIPTPEIGSDARAIAEVWRWGSKSWDGIVGLIDRDEGERRKELRELKDEKRIRVNEDTNGATEGDANRDWVRSNREGRE</sequence>
<feature type="compositionally biased region" description="Basic and acidic residues" evidence="1">
    <location>
        <begin position="125"/>
        <end position="139"/>
    </location>
</feature>
<comment type="caution">
    <text evidence="3">The sequence shown here is derived from an EMBL/GenBank/DDBJ whole genome shotgun (WGS) entry which is preliminary data.</text>
</comment>
<evidence type="ECO:0008006" key="5">
    <source>
        <dbReference type="Google" id="ProtNLM"/>
    </source>
</evidence>
<proteinExistence type="predicted"/>
<evidence type="ECO:0000313" key="3">
    <source>
        <dbReference type="EMBL" id="TGO88534.1"/>
    </source>
</evidence>
<keyword evidence="4" id="KW-1185">Reference proteome</keyword>
<name>A0A4Z1KVF7_9HELO</name>
<dbReference type="Gene3D" id="1.20.1250.20">
    <property type="entry name" value="MFS general substrate transporter like domains"/>
    <property type="match status" value="1"/>
</dbReference>
<keyword evidence="2" id="KW-1133">Transmembrane helix</keyword>
<keyword evidence="2" id="KW-0472">Membrane</keyword>
<accession>A0A4Z1KVF7</accession>
<dbReference type="InterPro" id="IPR036259">
    <property type="entry name" value="MFS_trans_sf"/>
</dbReference>